<organism evidence="3 4">
    <name type="scientific">Spectribacter hydrogenoxidans</name>
    <dbReference type="NCBI Taxonomy" id="3075608"/>
    <lineage>
        <taxon>Bacteria</taxon>
        <taxon>Pseudomonadati</taxon>
        <taxon>Pseudomonadota</taxon>
        <taxon>Gammaproteobacteria</taxon>
        <taxon>Salinisphaerales</taxon>
        <taxon>Salinisphaeraceae</taxon>
        <taxon>Spectribacter</taxon>
    </lineage>
</organism>
<dbReference type="InterPro" id="IPR038084">
    <property type="entry name" value="PduO/GlcC-like_sf"/>
</dbReference>
<dbReference type="RefSeq" id="WP_311651206.1">
    <property type="nucleotide sequence ID" value="NZ_JAVRIB010000001.1"/>
</dbReference>
<evidence type="ECO:0000256" key="2">
    <source>
        <dbReference type="SAM" id="SignalP"/>
    </source>
</evidence>
<feature type="region of interest" description="Disordered" evidence="1">
    <location>
        <begin position="197"/>
        <end position="219"/>
    </location>
</feature>
<feature type="region of interest" description="Disordered" evidence="1">
    <location>
        <begin position="502"/>
        <end position="538"/>
    </location>
</feature>
<feature type="compositionally biased region" description="Pro residues" evidence="1">
    <location>
        <begin position="525"/>
        <end position="534"/>
    </location>
</feature>
<evidence type="ECO:0000313" key="3">
    <source>
        <dbReference type="EMBL" id="MDT0633497.1"/>
    </source>
</evidence>
<accession>A0ABU3BW26</accession>
<keyword evidence="2" id="KW-0732">Signal</keyword>
<proteinExistence type="predicted"/>
<dbReference type="PROSITE" id="PS51257">
    <property type="entry name" value="PROKAR_LIPOPROTEIN"/>
    <property type="match status" value="1"/>
</dbReference>
<dbReference type="Gene3D" id="3.30.450.150">
    <property type="entry name" value="Haem-degrading domain"/>
    <property type="match status" value="3"/>
</dbReference>
<protein>
    <submittedName>
        <fullName evidence="3">Heme-binding protein</fullName>
    </submittedName>
</protein>
<sequence length="684" mass="70255">MARIPRPLVSALALATLAACGGGGGDDAPQAALGSNAGTDCTGSCATSFASVDDVRLTDADVERVLAQTVAQAQAMGTVATISVVDRVGNVLAVYRMDGVVPASGNRSVSVTSGLLDVDVSGVDGLEIPVDTGLPGDGLAALAKAITGAFLSSEGNAFSTRTANQIVQRHFNPGENNQPGGPLFGVQFSQLPCSDFSRRQPGDAAANRPGPKRSPLGLSADPGGFPLYKNGTPVGGVGVISSNFVYGLDPMVTDVDRDPDEIIALAGTFGFAAPTDRQAERITVEGKVLRFSDAGFDSMSDTARQARNLAAGGGNLITLPDYFDATGGIVAGTAFGQPESGIRAAGSGSAFAGQDAFVFVDEGNAERYPPTAGGGLTANEVQVTLQQALGVANSARAQIRRPLGSPARVTIAIVDEQGNIRGMVRGRDAPVFGADVSLQKARTAALFSSTDAGAYISALPDAQYVQPNLRMPAPARAIALGDYVTAARDLIGPGALSDGTAFSDRAGGNLSRPNFPDGINEPPAGRRPPGPFSKPPGRWSPFSTGLQLDLSFNAMASHLLFEFGLAADDIERNCVGVPFADTASGAAPRVANGAQIFPGSVPIYRGDTLIGGIGVSGDGIDQDDMIAFLGLHRAAQQLATVNNAPPAIRADRLEVGPDNERLRYVNCPFTPFNDSDAQRVCEGK</sequence>
<dbReference type="PANTHER" id="PTHR34309:SF1">
    <property type="entry name" value="PROTEIN GLCG"/>
    <property type="match status" value="1"/>
</dbReference>
<dbReference type="Proteomes" id="UP001251857">
    <property type="component" value="Unassembled WGS sequence"/>
</dbReference>
<evidence type="ECO:0000313" key="4">
    <source>
        <dbReference type="Proteomes" id="UP001251857"/>
    </source>
</evidence>
<dbReference type="InterPro" id="IPR052517">
    <property type="entry name" value="GlcG_carb_metab_protein"/>
</dbReference>
<gene>
    <name evidence="3" type="ORF">RM532_00855</name>
</gene>
<dbReference type="Pfam" id="PF03928">
    <property type="entry name" value="HbpS-like"/>
    <property type="match status" value="3"/>
</dbReference>
<reference evidence="3 4" key="1">
    <citation type="submission" date="2023-09" db="EMBL/GenBank/DDBJ databases">
        <authorList>
            <person name="Rey-Velasco X."/>
        </authorList>
    </citation>
    <scope>NUCLEOTIDE SEQUENCE [LARGE SCALE GENOMIC DNA]</scope>
    <source>
        <strain evidence="3 4">W335</strain>
    </source>
</reference>
<name>A0ABU3BW26_9GAMM</name>
<dbReference type="InterPro" id="IPR005624">
    <property type="entry name" value="PduO/GlcC-like"/>
</dbReference>
<evidence type="ECO:0000256" key="1">
    <source>
        <dbReference type="SAM" id="MobiDB-lite"/>
    </source>
</evidence>
<dbReference type="PANTHER" id="PTHR34309">
    <property type="entry name" value="SLR1406 PROTEIN"/>
    <property type="match status" value="1"/>
</dbReference>
<dbReference type="EMBL" id="JAVRIB010000001">
    <property type="protein sequence ID" value="MDT0633497.1"/>
    <property type="molecule type" value="Genomic_DNA"/>
</dbReference>
<dbReference type="SUPFAM" id="SSF143744">
    <property type="entry name" value="GlcG-like"/>
    <property type="match status" value="3"/>
</dbReference>
<comment type="caution">
    <text evidence="3">The sequence shown here is derived from an EMBL/GenBank/DDBJ whole genome shotgun (WGS) entry which is preliminary data.</text>
</comment>
<keyword evidence="4" id="KW-1185">Reference proteome</keyword>
<feature type="chain" id="PRO_5046118039" evidence="2">
    <location>
        <begin position="22"/>
        <end position="684"/>
    </location>
</feature>
<feature type="signal peptide" evidence="2">
    <location>
        <begin position="1"/>
        <end position="21"/>
    </location>
</feature>